<evidence type="ECO:0000256" key="2">
    <source>
        <dbReference type="ARBA" id="ARBA00022630"/>
    </source>
</evidence>
<gene>
    <name evidence="6" type="ORF">SAMN05216266_10983</name>
</gene>
<dbReference type="EMBL" id="FOKG01000009">
    <property type="protein sequence ID" value="SFB36599.1"/>
    <property type="molecule type" value="Genomic_DNA"/>
</dbReference>
<dbReference type="InterPro" id="IPR050641">
    <property type="entry name" value="RIFMO-like"/>
</dbReference>
<dbReference type="AlphaFoldDB" id="A0A1I1AF05"/>
<keyword evidence="2" id="KW-0285">Flavoprotein</keyword>
<evidence type="ECO:0000259" key="5">
    <source>
        <dbReference type="Pfam" id="PF01494"/>
    </source>
</evidence>
<evidence type="ECO:0000256" key="4">
    <source>
        <dbReference type="SAM" id="MobiDB-lite"/>
    </source>
</evidence>
<dbReference type="Proteomes" id="UP000243799">
    <property type="component" value="Unassembled WGS sequence"/>
</dbReference>
<organism evidence="6 7">
    <name type="scientific">Amycolatopsis marina</name>
    <dbReference type="NCBI Taxonomy" id="490629"/>
    <lineage>
        <taxon>Bacteria</taxon>
        <taxon>Bacillati</taxon>
        <taxon>Actinomycetota</taxon>
        <taxon>Actinomycetes</taxon>
        <taxon>Pseudonocardiales</taxon>
        <taxon>Pseudonocardiaceae</taxon>
        <taxon>Amycolatopsis</taxon>
    </lineage>
</organism>
<feature type="domain" description="FAD-binding" evidence="5">
    <location>
        <begin position="7"/>
        <end position="357"/>
    </location>
</feature>
<dbReference type="InterPro" id="IPR002938">
    <property type="entry name" value="FAD-bd"/>
</dbReference>
<dbReference type="STRING" id="490629.SAMN05216266_10983"/>
<dbReference type="RefSeq" id="WP_091674098.1">
    <property type="nucleotide sequence ID" value="NZ_FOKG01000009.1"/>
</dbReference>
<keyword evidence="7" id="KW-1185">Reference proteome</keyword>
<dbReference type="Gene3D" id="3.50.50.60">
    <property type="entry name" value="FAD/NAD(P)-binding domain"/>
    <property type="match status" value="1"/>
</dbReference>
<dbReference type="Gene3D" id="3.40.30.120">
    <property type="match status" value="1"/>
</dbReference>
<dbReference type="PRINTS" id="PR00420">
    <property type="entry name" value="RNGMNOXGNASE"/>
</dbReference>
<dbReference type="InterPro" id="IPR036188">
    <property type="entry name" value="FAD/NAD-bd_sf"/>
</dbReference>
<dbReference type="Pfam" id="PF01494">
    <property type="entry name" value="FAD_binding_3"/>
    <property type="match status" value="1"/>
</dbReference>
<evidence type="ECO:0000313" key="6">
    <source>
        <dbReference type="EMBL" id="SFB36599.1"/>
    </source>
</evidence>
<accession>A0A1I1AF05</accession>
<evidence type="ECO:0000256" key="3">
    <source>
        <dbReference type="ARBA" id="ARBA00022827"/>
    </source>
</evidence>
<name>A0A1I1AF05_9PSEU</name>
<evidence type="ECO:0000313" key="7">
    <source>
        <dbReference type="Proteomes" id="UP000243799"/>
    </source>
</evidence>
<dbReference type="GO" id="GO:0071949">
    <property type="term" value="F:FAD binding"/>
    <property type="evidence" value="ECO:0007669"/>
    <property type="project" value="InterPro"/>
</dbReference>
<dbReference type="OrthoDB" id="4246007at2"/>
<comment type="cofactor">
    <cofactor evidence="1">
        <name>FAD</name>
        <dbReference type="ChEBI" id="CHEBI:57692"/>
    </cofactor>
</comment>
<dbReference type="GO" id="GO:0016709">
    <property type="term" value="F:oxidoreductase activity, acting on paired donors, with incorporation or reduction of molecular oxygen, NAD(P)H as one donor, and incorporation of one atom of oxygen"/>
    <property type="evidence" value="ECO:0007669"/>
    <property type="project" value="UniProtKB-ARBA"/>
</dbReference>
<feature type="region of interest" description="Disordered" evidence="4">
    <location>
        <begin position="405"/>
        <end position="427"/>
    </location>
</feature>
<dbReference type="PANTHER" id="PTHR43004:SF19">
    <property type="entry name" value="BINDING MONOOXYGENASE, PUTATIVE (JCVI)-RELATED"/>
    <property type="match status" value="1"/>
</dbReference>
<reference evidence="7" key="1">
    <citation type="submission" date="2016-10" db="EMBL/GenBank/DDBJ databases">
        <authorList>
            <person name="Varghese N."/>
            <person name="Submissions S."/>
        </authorList>
    </citation>
    <scope>NUCLEOTIDE SEQUENCE [LARGE SCALE GENOMIC DNA]</scope>
    <source>
        <strain evidence="7">CGMCC 4.3568</strain>
    </source>
</reference>
<dbReference type="SUPFAM" id="SSF51905">
    <property type="entry name" value="FAD/NAD(P)-binding domain"/>
    <property type="match status" value="1"/>
</dbReference>
<dbReference type="Gene3D" id="3.30.9.10">
    <property type="entry name" value="D-Amino Acid Oxidase, subunit A, domain 2"/>
    <property type="match status" value="1"/>
</dbReference>
<evidence type="ECO:0000256" key="1">
    <source>
        <dbReference type="ARBA" id="ARBA00001974"/>
    </source>
</evidence>
<protein>
    <submittedName>
        <fullName evidence="6">2-polyprenyl-6-methoxyphenol hydroxylase</fullName>
    </submittedName>
</protein>
<dbReference type="Pfam" id="PF21274">
    <property type="entry name" value="Rng_hyd_C"/>
    <property type="match status" value="1"/>
</dbReference>
<dbReference type="PANTHER" id="PTHR43004">
    <property type="entry name" value="TRK SYSTEM POTASSIUM UPTAKE PROTEIN"/>
    <property type="match status" value="1"/>
</dbReference>
<sequence length="521" mass="55901">MSVDERVPVLVVGAGLAGSSAAVFLGLHGVPSLVVERHAGTSAQPKARGQSWHAMEALRIAGVHERVRDAGYDVDAGMPIVIAQSVAGPVLHEIVGEAWPDWSHLTREEMGMASQEKTEPILLERARDLGAQVRFSTRLDTLEQDVDGVRARLADLSTGSEYTVHADYVVAADGRRSPLRHELGIGVHGRGPLGHSVAVQFEADLGDLVRGREFALFYLQNNPTLADGATLVSTDRPDRWVLMVPFDPDAGESADDFTEDRLIACVRAGVGVSTLPVRVLDATPTTIAHQVADQFTCGRVHLIGDAAHTMPPHGGQGGSTAIMDGFYLAWKLAAVVHGWAGPGLLSSHDTERRPYGALIAGQQYTNMVMRSNPELADGTEDAPVSPEELLFGYRYPDGAIVPEQGDDGARLEDPATAAGRPGSRAPHVWLPDGRSTMDLFGRGFVLLTAAHRWITAAQEIAVRLGVPLHAEHLPVGDWTARYGVTPNGASLIRPDRFVAWRAHDEASASELESALRTILAR</sequence>
<keyword evidence="3" id="KW-0274">FAD</keyword>
<proteinExistence type="predicted"/>